<dbReference type="STRING" id="83449.BON30_01525"/>
<evidence type="ECO:0000259" key="5">
    <source>
        <dbReference type="PROSITE" id="PS50932"/>
    </source>
</evidence>
<dbReference type="SUPFAM" id="SSF53822">
    <property type="entry name" value="Periplasmic binding protein-like I"/>
    <property type="match status" value="1"/>
</dbReference>
<keyword evidence="2" id="KW-0238">DNA-binding</keyword>
<dbReference type="PANTHER" id="PTHR30146">
    <property type="entry name" value="LACI-RELATED TRANSCRIPTIONAL REPRESSOR"/>
    <property type="match status" value="1"/>
</dbReference>
<proteinExistence type="predicted"/>
<name>A0A1L9BI75_9BACT</name>
<dbReference type="PROSITE" id="PS50932">
    <property type="entry name" value="HTH_LACI_2"/>
    <property type="match status" value="1"/>
</dbReference>
<comment type="caution">
    <text evidence="6">The sequence shown here is derived from an EMBL/GenBank/DDBJ whole genome shotgun (WGS) entry which is preliminary data.</text>
</comment>
<dbReference type="Pfam" id="PF00356">
    <property type="entry name" value="LacI"/>
    <property type="match status" value="1"/>
</dbReference>
<dbReference type="Proteomes" id="UP000182229">
    <property type="component" value="Unassembled WGS sequence"/>
</dbReference>
<dbReference type="InterPro" id="IPR028082">
    <property type="entry name" value="Peripla_BP_I"/>
</dbReference>
<evidence type="ECO:0000256" key="2">
    <source>
        <dbReference type="ARBA" id="ARBA00023125"/>
    </source>
</evidence>
<evidence type="ECO:0000313" key="6">
    <source>
        <dbReference type="EMBL" id="OJH41939.1"/>
    </source>
</evidence>
<evidence type="ECO:0000256" key="1">
    <source>
        <dbReference type="ARBA" id="ARBA00023015"/>
    </source>
</evidence>
<evidence type="ECO:0000256" key="3">
    <source>
        <dbReference type="ARBA" id="ARBA00023163"/>
    </source>
</evidence>
<evidence type="ECO:0000256" key="4">
    <source>
        <dbReference type="SAM" id="MobiDB-lite"/>
    </source>
</evidence>
<reference evidence="7" key="1">
    <citation type="submission" date="2016-11" db="EMBL/GenBank/DDBJ databases">
        <authorList>
            <person name="Shukria A."/>
            <person name="Stevens D.C."/>
        </authorList>
    </citation>
    <scope>NUCLEOTIDE SEQUENCE [LARGE SCALE GENOMIC DNA]</scope>
    <source>
        <strain evidence="7">Cbfe23</strain>
    </source>
</reference>
<dbReference type="Pfam" id="PF13377">
    <property type="entry name" value="Peripla_BP_3"/>
    <property type="match status" value="1"/>
</dbReference>
<gene>
    <name evidence="6" type="ORF">BON30_01525</name>
</gene>
<organism evidence="6 7">
    <name type="scientific">Cystobacter ferrugineus</name>
    <dbReference type="NCBI Taxonomy" id="83449"/>
    <lineage>
        <taxon>Bacteria</taxon>
        <taxon>Pseudomonadati</taxon>
        <taxon>Myxococcota</taxon>
        <taxon>Myxococcia</taxon>
        <taxon>Myxococcales</taxon>
        <taxon>Cystobacterineae</taxon>
        <taxon>Archangiaceae</taxon>
        <taxon>Cystobacter</taxon>
    </lineage>
</organism>
<dbReference type="SUPFAM" id="SSF47413">
    <property type="entry name" value="lambda repressor-like DNA-binding domains"/>
    <property type="match status" value="1"/>
</dbReference>
<dbReference type="GO" id="GO:0000976">
    <property type="term" value="F:transcription cis-regulatory region binding"/>
    <property type="evidence" value="ECO:0007669"/>
    <property type="project" value="TreeGrafter"/>
</dbReference>
<dbReference type="InterPro" id="IPR000843">
    <property type="entry name" value="HTH_LacI"/>
</dbReference>
<dbReference type="GO" id="GO:0003700">
    <property type="term" value="F:DNA-binding transcription factor activity"/>
    <property type="evidence" value="ECO:0007669"/>
    <property type="project" value="TreeGrafter"/>
</dbReference>
<dbReference type="PANTHER" id="PTHR30146:SF153">
    <property type="entry name" value="LACTOSE OPERON REPRESSOR"/>
    <property type="match status" value="1"/>
</dbReference>
<dbReference type="Gene3D" id="3.40.50.2300">
    <property type="match status" value="2"/>
</dbReference>
<keyword evidence="7" id="KW-1185">Reference proteome</keyword>
<reference evidence="6 7" key="2">
    <citation type="submission" date="2016-12" db="EMBL/GenBank/DDBJ databases">
        <title>Draft Genome Sequence of Cystobacter ferrugineus Strain Cbfe23.</title>
        <authorList>
            <person name="Akbar S."/>
            <person name="Dowd S.E."/>
            <person name="Stevens D.C."/>
        </authorList>
    </citation>
    <scope>NUCLEOTIDE SEQUENCE [LARGE SCALE GENOMIC DNA]</scope>
    <source>
        <strain evidence="6 7">Cbfe23</strain>
    </source>
</reference>
<protein>
    <submittedName>
        <fullName evidence="6">LacI family transcriptional regulator</fullName>
    </submittedName>
</protein>
<dbReference type="InterPro" id="IPR010982">
    <property type="entry name" value="Lambda_DNA-bd_dom_sf"/>
</dbReference>
<dbReference type="OrthoDB" id="59108at2"/>
<dbReference type="Gene3D" id="1.10.260.40">
    <property type="entry name" value="lambda repressor-like DNA-binding domains"/>
    <property type="match status" value="1"/>
</dbReference>
<dbReference type="SMART" id="SM00354">
    <property type="entry name" value="HTH_LACI"/>
    <property type="match status" value="1"/>
</dbReference>
<dbReference type="InterPro" id="IPR046335">
    <property type="entry name" value="LacI/GalR-like_sensor"/>
</dbReference>
<keyword evidence="3" id="KW-0804">Transcription</keyword>
<dbReference type="EMBL" id="MPIN01000001">
    <property type="protein sequence ID" value="OJH41939.1"/>
    <property type="molecule type" value="Genomic_DNA"/>
</dbReference>
<dbReference type="CDD" id="cd01574">
    <property type="entry name" value="PBP1_LacI"/>
    <property type="match status" value="1"/>
</dbReference>
<dbReference type="CDD" id="cd01392">
    <property type="entry name" value="HTH_LacI"/>
    <property type="match status" value="1"/>
</dbReference>
<evidence type="ECO:0000313" key="7">
    <source>
        <dbReference type="Proteomes" id="UP000182229"/>
    </source>
</evidence>
<sequence length="349" mass="37332">MSSGSQKGRKSRAGGRGPAVMTDVAKLARVSHQTVSRVLHDSPNVKGETRERVLAAIRQLNYRPNSVAQALVTGRSRVIGVVSLDTVHYGPASTLLGIEEAAHNAGYAVSITSLRSRNRTSVLDAVQLLRDQAVDGVVVIAPHTAAVEALRRLPPNLPVVAVGAGSTNAVPVVAVDQIGGAKAATQHLLDLGHRTVWHLAGPADWIEAEQRISGWQAALKQAGAPIPALLRGDWSAHSGYELGRQLLEKPDATAVFVANDQMALGLLRRLHEVNREKPRQISIVGFDDIPEAGYFTPPLTTVRQDFAEVGRRCIHLLLGQIEGGAKTKEHVLVPIQLILRQSTAAAKAR</sequence>
<feature type="region of interest" description="Disordered" evidence="4">
    <location>
        <begin position="1"/>
        <end position="20"/>
    </location>
</feature>
<accession>A0A1L9BI75</accession>
<dbReference type="PROSITE" id="PS00356">
    <property type="entry name" value="HTH_LACI_1"/>
    <property type="match status" value="1"/>
</dbReference>
<dbReference type="AlphaFoldDB" id="A0A1L9BI75"/>
<feature type="domain" description="HTH lacI-type" evidence="5">
    <location>
        <begin position="19"/>
        <end position="73"/>
    </location>
</feature>
<keyword evidence="1" id="KW-0805">Transcription regulation</keyword>